<evidence type="ECO:0000313" key="3">
    <source>
        <dbReference type="Proteomes" id="UP000012960"/>
    </source>
</evidence>
<accession>A0A804I4V0</accession>
<proteinExistence type="predicted"/>
<sequence>MTIAATDNIALSSPTSRSGLTRSSASIFHCHRSFLTGVSVAASSLPPSTPFPNHFLGRPRNGVSKAR</sequence>
<organism evidence="2 3">
    <name type="scientific">Musa acuminata subsp. malaccensis</name>
    <name type="common">Wild banana</name>
    <name type="synonym">Musa malaccensis</name>
    <dbReference type="NCBI Taxonomy" id="214687"/>
    <lineage>
        <taxon>Eukaryota</taxon>
        <taxon>Viridiplantae</taxon>
        <taxon>Streptophyta</taxon>
        <taxon>Embryophyta</taxon>
        <taxon>Tracheophyta</taxon>
        <taxon>Spermatophyta</taxon>
        <taxon>Magnoliopsida</taxon>
        <taxon>Liliopsida</taxon>
        <taxon>Zingiberales</taxon>
        <taxon>Musaceae</taxon>
        <taxon>Musa</taxon>
    </lineage>
</organism>
<keyword evidence="3" id="KW-1185">Reference proteome</keyword>
<feature type="compositionally biased region" description="Polar residues" evidence="1">
    <location>
        <begin position="9"/>
        <end position="22"/>
    </location>
</feature>
<dbReference type="InParanoid" id="A0A804I4V0"/>
<feature type="region of interest" description="Disordered" evidence="1">
    <location>
        <begin position="1"/>
        <end position="22"/>
    </location>
</feature>
<reference evidence="2" key="1">
    <citation type="submission" date="2021-05" db="UniProtKB">
        <authorList>
            <consortium name="EnsemblPlants"/>
        </authorList>
    </citation>
    <scope>IDENTIFICATION</scope>
    <source>
        <strain evidence="2">subsp. malaccensis</strain>
    </source>
</reference>
<dbReference type="Proteomes" id="UP000012960">
    <property type="component" value="Unplaced"/>
</dbReference>
<feature type="region of interest" description="Disordered" evidence="1">
    <location>
        <begin position="46"/>
        <end position="67"/>
    </location>
</feature>
<evidence type="ECO:0000313" key="2">
    <source>
        <dbReference type="EnsemblPlants" id="Ma02_p20250.1"/>
    </source>
</evidence>
<dbReference type="AlphaFoldDB" id="A0A804I4V0"/>
<dbReference type="Gramene" id="Ma02_t20250.1">
    <property type="protein sequence ID" value="Ma02_p20250.1"/>
    <property type="gene ID" value="Ma02_g20250"/>
</dbReference>
<evidence type="ECO:0000256" key="1">
    <source>
        <dbReference type="SAM" id="MobiDB-lite"/>
    </source>
</evidence>
<dbReference type="EnsemblPlants" id="Ma02_t20250.1">
    <property type="protein sequence ID" value="Ma02_p20250.1"/>
    <property type="gene ID" value="Ma02_g20250"/>
</dbReference>
<name>A0A804I4V0_MUSAM</name>
<protein>
    <submittedName>
        <fullName evidence="2">Uncharacterized protein</fullName>
    </submittedName>
</protein>